<keyword evidence="6" id="KW-0418">Kinase</keyword>
<name>A0A067BDN9_VIBMT</name>
<accession>A0A067BDN9</accession>
<evidence type="ECO:0000256" key="1">
    <source>
        <dbReference type="ARBA" id="ARBA00000085"/>
    </source>
</evidence>
<dbReference type="Pfam" id="PF02518">
    <property type="entry name" value="HATPase_c"/>
    <property type="match status" value="1"/>
</dbReference>
<dbReference type="InterPro" id="IPR036890">
    <property type="entry name" value="HATPase_C_sf"/>
</dbReference>
<comment type="caution">
    <text evidence="6">The sequence shown here is derived from an EMBL/GenBank/DDBJ whole genome shotgun (WGS) entry which is preliminary data.</text>
</comment>
<reference evidence="7" key="3">
    <citation type="submission" date="2017-07" db="EMBL/GenBank/DDBJ databases">
        <authorList>
            <person name="Sun Z.S."/>
            <person name="Albrecht U."/>
            <person name="Echele G."/>
            <person name="Lee C.C."/>
        </authorList>
    </citation>
    <scope>NUCLEOTIDE SEQUENCE [LARGE SCALE GENOMIC DNA]</scope>
    <source>
        <strain evidence="7">OYP9E10</strain>
    </source>
</reference>
<dbReference type="InterPro" id="IPR003594">
    <property type="entry name" value="HATPase_dom"/>
</dbReference>
<dbReference type="InterPro" id="IPR004358">
    <property type="entry name" value="Sig_transdc_His_kin-like_C"/>
</dbReference>
<dbReference type="SMART" id="SM00388">
    <property type="entry name" value="HisKA"/>
    <property type="match status" value="1"/>
</dbReference>
<keyword evidence="3" id="KW-0597">Phosphoprotein</keyword>
<dbReference type="Proteomes" id="UP000027331">
    <property type="component" value="Unassembled WGS sequence"/>
</dbReference>
<reference evidence="10" key="4">
    <citation type="submission" date="2017-07" db="EMBL/GenBank/DDBJ databases">
        <authorList>
            <person name="Boucher Y."/>
            <person name="Orata F.D."/>
        </authorList>
    </citation>
    <scope>NUCLEOTIDE SEQUENCE [LARGE SCALE GENOMIC DNA]</scope>
    <source>
        <strain evidence="10">OYP9E10</strain>
    </source>
</reference>
<dbReference type="PRINTS" id="PR00344">
    <property type="entry name" value="BCTRLSENSOR"/>
</dbReference>
<dbReference type="Proteomes" id="UP000216173">
    <property type="component" value="Unassembled WGS sequence"/>
</dbReference>
<keyword evidence="8" id="KW-1185">Reference proteome</keyword>
<evidence type="ECO:0000256" key="3">
    <source>
        <dbReference type="ARBA" id="ARBA00022553"/>
    </source>
</evidence>
<dbReference type="AlphaFoldDB" id="A0A067BDN9"/>
<reference evidence="5 8" key="1">
    <citation type="submission" date="2014-04" db="EMBL/GenBank/DDBJ databases">
        <title>Vibrio metecus sp. nov., a close relative of Vibrio cholerae isolated from coastal brackish ponds and clinical specimens.</title>
        <authorList>
            <person name="Kirchberger P.C."/>
            <person name="Turnsek M."/>
            <person name="Hunt D.E."/>
            <person name="Haley B.J."/>
            <person name="Colwell R."/>
            <person name="Polz M.F."/>
            <person name="Tarr C.L."/>
            <person name="Boucher Y."/>
        </authorList>
    </citation>
    <scope>NUCLEOTIDE SEQUENCE [LARGE SCALE GENOMIC DNA]</scope>
    <source>
        <strain evidence="5">OP3H</strain>
        <strain evidence="8">PPCK-2014</strain>
    </source>
</reference>
<dbReference type="CDD" id="cd00082">
    <property type="entry name" value="HisKA"/>
    <property type="match status" value="1"/>
</dbReference>
<dbReference type="SMART" id="SM00387">
    <property type="entry name" value="HATPase_c"/>
    <property type="match status" value="1"/>
</dbReference>
<evidence type="ECO:0000256" key="2">
    <source>
        <dbReference type="ARBA" id="ARBA00012438"/>
    </source>
</evidence>
<evidence type="ECO:0000313" key="5">
    <source>
        <dbReference type="EMBL" id="KDO12947.1"/>
    </source>
</evidence>
<dbReference type="SUPFAM" id="SSF55874">
    <property type="entry name" value="ATPase domain of HSP90 chaperone/DNA topoisomerase II/histidine kinase"/>
    <property type="match status" value="1"/>
</dbReference>
<dbReference type="SUPFAM" id="SSF47384">
    <property type="entry name" value="Homodimeric domain of signal transducing histidine kinase"/>
    <property type="match status" value="1"/>
</dbReference>
<evidence type="ECO:0000313" key="9">
    <source>
        <dbReference type="Proteomes" id="UP000050491"/>
    </source>
</evidence>
<dbReference type="InterPro" id="IPR036097">
    <property type="entry name" value="HisK_dim/P_sf"/>
</dbReference>
<evidence type="ECO:0000313" key="8">
    <source>
        <dbReference type="Proteomes" id="UP000027331"/>
    </source>
</evidence>
<proteinExistence type="predicted"/>
<dbReference type="PATRIC" id="fig|1481663.11.peg.3066"/>
<dbReference type="EMBL" id="LBGP01000010">
    <property type="protein sequence ID" value="KQB02372.1"/>
    <property type="molecule type" value="Genomic_DNA"/>
</dbReference>
<dbReference type="OrthoDB" id="1931120at2"/>
<keyword evidence="6" id="KW-0808">Transferase</keyword>
<dbReference type="InterPro" id="IPR003661">
    <property type="entry name" value="HisK_dim/P_dom"/>
</dbReference>
<organism evidence="6 9">
    <name type="scientific">Vibrio metoecus</name>
    <dbReference type="NCBI Taxonomy" id="1481663"/>
    <lineage>
        <taxon>Bacteria</taxon>
        <taxon>Pseudomonadati</taxon>
        <taxon>Pseudomonadota</taxon>
        <taxon>Gammaproteobacteria</taxon>
        <taxon>Vibrionales</taxon>
        <taxon>Vibrionaceae</taxon>
        <taxon>Vibrio</taxon>
    </lineage>
</organism>
<dbReference type="Gene3D" id="3.30.565.10">
    <property type="entry name" value="Histidine kinase-like ATPase, C-terminal domain"/>
    <property type="match status" value="1"/>
</dbReference>
<evidence type="ECO:0000313" key="7">
    <source>
        <dbReference type="EMBL" id="PAR22075.1"/>
    </source>
</evidence>
<gene>
    <name evidence="7" type="ORF">CGU03_05185</name>
    <name evidence="5" type="ORF">DP83_14220</name>
    <name evidence="6" type="ORF">XV92_07120</name>
</gene>
<feature type="domain" description="Histidine kinase" evidence="4">
    <location>
        <begin position="195"/>
        <end position="428"/>
    </location>
</feature>
<dbReference type="PANTHER" id="PTHR43065:SF50">
    <property type="entry name" value="HISTIDINE KINASE"/>
    <property type="match status" value="1"/>
</dbReference>
<comment type="catalytic activity">
    <reaction evidence="1">
        <text>ATP + protein L-histidine = ADP + protein N-phospho-L-histidine.</text>
        <dbReference type="EC" id="2.7.13.3"/>
    </reaction>
</comment>
<dbReference type="PANTHER" id="PTHR43065">
    <property type="entry name" value="SENSOR HISTIDINE KINASE"/>
    <property type="match status" value="1"/>
</dbReference>
<dbReference type="GO" id="GO:0000155">
    <property type="term" value="F:phosphorelay sensor kinase activity"/>
    <property type="evidence" value="ECO:0007669"/>
    <property type="project" value="InterPro"/>
</dbReference>
<dbReference type="EMBL" id="JJMN01000074">
    <property type="protein sequence ID" value="KDO12947.1"/>
    <property type="molecule type" value="Genomic_DNA"/>
</dbReference>
<dbReference type="InterPro" id="IPR005467">
    <property type="entry name" value="His_kinase_dom"/>
</dbReference>
<dbReference type="EC" id="2.7.13.3" evidence="2"/>
<reference evidence="6 9" key="2">
    <citation type="journal article" date="2015" name="Genome Biol. Evol.">
        <title>The Dynamics of Genetic Interactions between Vibrio metoecus and Vibrio cholerae, Two Close Relatives Co-Occurring in the Environment.</title>
        <authorList>
            <person name="Orata F.D."/>
            <person name="Kirchberger P.C."/>
            <person name="Meheust R."/>
            <person name="Barlow E.J."/>
            <person name="Tarr C.L."/>
            <person name="Boucher Y."/>
        </authorList>
    </citation>
    <scope>NUCLEOTIDE SEQUENCE [LARGE SCALE GENOMIC DNA]</scope>
    <source>
        <strain evidence="6 9">YB5B04</strain>
    </source>
</reference>
<evidence type="ECO:0000313" key="6">
    <source>
        <dbReference type="EMBL" id="KQB02372.1"/>
    </source>
</evidence>
<dbReference type="Proteomes" id="UP000050491">
    <property type="component" value="Unassembled WGS sequence"/>
</dbReference>
<evidence type="ECO:0000259" key="4">
    <source>
        <dbReference type="PROSITE" id="PS50109"/>
    </source>
</evidence>
<sequence length="434" mass="48602">MVDKQPTSCVNMVAQGNDSHIPFALLAFLKVLFSNVKPKRKFDSLMTTIHDLVPGCQIALLEHQSDERWRVIQTSGGSDVAQNHGTFSGLLDEEWRCLPNVRDDAVWLAEYAHYFPECHSALAVKFHTAENRYFLLMMQPSENGFSHQQRDELYALFDVTKSALYSMLQFRKSVIDKHQVQQEEKLASLGKLAAGVAHEINNPLGFVMSNFSFLNEYVAKIKQHPQIEQIDDPQLQEMIADSEAILMESLEGLSRIKNIVSSLNVYAHTSENLAEIDMRDVVSSALALIIGDLKFRAQFIYPSPDKPYYIRGSYNKLQQVFINLIINAVQSVSATHEGIVHIEISEVRWPGEGIPRVQVMIEDNGKGISAEHLEKVFEPFFTTKKVGDGAGLGLSVAREIIEEHHGKIKLCSTQGVGTRVYVILPQTVHAQGGA</sequence>
<protein>
    <recommendedName>
        <fullName evidence="2">histidine kinase</fullName>
        <ecNumber evidence="2">2.7.13.3</ecNumber>
    </recommendedName>
</protein>
<dbReference type="RefSeq" id="WP_055043965.1">
    <property type="nucleotide sequence ID" value="NZ_LBGP01000010.1"/>
</dbReference>
<dbReference type="Gene3D" id="1.10.287.130">
    <property type="match status" value="1"/>
</dbReference>
<evidence type="ECO:0000313" key="10">
    <source>
        <dbReference type="Proteomes" id="UP000216173"/>
    </source>
</evidence>
<dbReference type="EMBL" id="NMSH01000005">
    <property type="protein sequence ID" value="PAR22075.1"/>
    <property type="molecule type" value="Genomic_DNA"/>
</dbReference>
<dbReference type="PROSITE" id="PS50109">
    <property type="entry name" value="HIS_KIN"/>
    <property type="match status" value="1"/>
</dbReference>